<dbReference type="PANTHER" id="PTHR30061:SF50">
    <property type="entry name" value="MALTOSE_MALTODEXTRIN-BINDING PERIPLASMIC PROTEIN"/>
    <property type="match status" value="1"/>
</dbReference>
<comment type="similarity">
    <text evidence="1">Belongs to the bacterial solute-binding protein 1 family.</text>
</comment>
<dbReference type="SUPFAM" id="SSF53850">
    <property type="entry name" value="Periplasmic binding protein-like II"/>
    <property type="match status" value="1"/>
</dbReference>
<evidence type="ECO:0000256" key="1">
    <source>
        <dbReference type="ARBA" id="ARBA00008520"/>
    </source>
</evidence>
<dbReference type="AlphaFoldDB" id="A0A6L5YPH8"/>
<evidence type="ECO:0000256" key="4">
    <source>
        <dbReference type="SAM" id="MobiDB-lite"/>
    </source>
</evidence>
<feature type="compositionally biased region" description="Low complexity" evidence="4">
    <location>
        <begin position="30"/>
        <end position="42"/>
    </location>
</feature>
<gene>
    <name evidence="6" type="ORF">FYJ75_04525</name>
</gene>
<feature type="signal peptide" evidence="5">
    <location>
        <begin position="1"/>
        <end position="20"/>
    </location>
</feature>
<dbReference type="Gene3D" id="3.40.190.10">
    <property type="entry name" value="Periplasmic binding protein-like II"/>
    <property type="match status" value="2"/>
</dbReference>
<dbReference type="Pfam" id="PF13416">
    <property type="entry name" value="SBP_bac_8"/>
    <property type="match status" value="1"/>
</dbReference>
<dbReference type="InterPro" id="IPR006059">
    <property type="entry name" value="SBP"/>
</dbReference>
<evidence type="ECO:0000256" key="2">
    <source>
        <dbReference type="ARBA" id="ARBA00022448"/>
    </source>
</evidence>
<feature type="chain" id="PRO_5039678632" evidence="5">
    <location>
        <begin position="21"/>
        <end position="426"/>
    </location>
</feature>
<keyword evidence="7" id="KW-1185">Reference proteome</keyword>
<keyword evidence="2" id="KW-0813">Transport</keyword>
<comment type="caution">
    <text evidence="6">The sequence shown here is derived from an EMBL/GenBank/DDBJ whole genome shotgun (WGS) entry which is preliminary data.</text>
</comment>
<dbReference type="GO" id="GO:0042956">
    <property type="term" value="P:maltodextrin transmembrane transport"/>
    <property type="evidence" value="ECO:0007669"/>
    <property type="project" value="TreeGrafter"/>
</dbReference>
<keyword evidence="3 5" id="KW-0732">Signal</keyword>
<sequence>MRRKRVAVLCASLMAASLVAGGCGNGTAGTDGTQTAETTQTDNKSDDGTISLTVWGAEEDADLLKQITDSFEKEYASQAKFDITITAEAESNCKDDLLGDVLNSADVFTFADDQLRALVAAGVLEPIENSNEIASASVDGAADAASVNDQLYAYPLTADNGYFMYYNKEYFSDSDVQTLDQMLSVAAANGKKVSMDWSSGWYVYSFFGNTGMEVGLNDDGISNYCTWNSQDGSIKGVDVAQSMLSIAASPGFLNTDDEGMMEGIQNGTVIAGVSGVWNANDIEQAWGDNYAAVKLPTYTCAGQQVQMASFKGYKLVGANAYSKNAAWASKLAEWISNEQNQTLRFELRQQGPANKNASESGEIADSPAIQAVLAQSEFASLQRIGGNYWDPVQTFAAQMAAGNPTGQDLQDLLDTMVKGVTASNAQ</sequence>
<dbReference type="PROSITE" id="PS51257">
    <property type="entry name" value="PROKAR_LIPOPROTEIN"/>
    <property type="match status" value="1"/>
</dbReference>
<protein>
    <submittedName>
        <fullName evidence="6">Extracellular solute-binding protein</fullName>
    </submittedName>
</protein>
<dbReference type="GO" id="GO:1901982">
    <property type="term" value="F:maltose binding"/>
    <property type="evidence" value="ECO:0007669"/>
    <property type="project" value="TreeGrafter"/>
</dbReference>
<proteinExistence type="inferred from homology"/>
<feature type="region of interest" description="Disordered" evidence="4">
    <location>
        <begin position="26"/>
        <end position="47"/>
    </location>
</feature>
<dbReference type="EMBL" id="VUNI01000005">
    <property type="protein sequence ID" value="MST74300.1"/>
    <property type="molecule type" value="Genomic_DNA"/>
</dbReference>
<dbReference type="GO" id="GO:0055052">
    <property type="term" value="C:ATP-binding cassette (ABC) transporter complex, substrate-binding subunit-containing"/>
    <property type="evidence" value="ECO:0007669"/>
    <property type="project" value="TreeGrafter"/>
</dbReference>
<dbReference type="PANTHER" id="PTHR30061">
    <property type="entry name" value="MALTOSE-BINDING PERIPLASMIC PROTEIN"/>
    <property type="match status" value="1"/>
</dbReference>
<evidence type="ECO:0000256" key="3">
    <source>
        <dbReference type="ARBA" id="ARBA00022729"/>
    </source>
</evidence>
<dbReference type="GO" id="GO:0015768">
    <property type="term" value="P:maltose transport"/>
    <property type="evidence" value="ECO:0007669"/>
    <property type="project" value="TreeGrafter"/>
</dbReference>
<evidence type="ECO:0000313" key="6">
    <source>
        <dbReference type="EMBL" id="MST74300.1"/>
    </source>
</evidence>
<name>A0A6L5YPH8_9FIRM</name>
<evidence type="ECO:0000313" key="7">
    <source>
        <dbReference type="Proteomes" id="UP000474024"/>
    </source>
</evidence>
<accession>A0A6L5YPH8</accession>
<reference evidence="6 7" key="1">
    <citation type="submission" date="2019-08" db="EMBL/GenBank/DDBJ databases">
        <title>In-depth cultivation of the pig gut microbiome towards novel bacterial diversity and tailored functional studies.</title>
        <authorList>
            <person name="Wylensek D."/>
            <person name="Hitch T.C.A."/>
            <person name="Clavel T."/>
        </authorList>
    </citation>
    <scope>NUCLEOTIDE SEQUENCE [LARGE SCALE GENOMIC DNA]</scope>
    <source>
        <strain evidence="6 7">MUC/MUC-530-WT-4D</strain>
    </source>
</reference>
<dbReference type="Proteomes" id="UP000474024">
    <property type="component" value="Unassembled WGS sequence"/>
</dbReference>
<organism evidence="6 7">
    <name type="scientific">Roseburia porci</name>
    <dbReference type="NCBI Taxonomy" id="2605790"/>
    <lineage>
        <taxon>Bacteria</taxon>
        <taxon>Bacillati</taxon>
        <taxon>Bacillota</taxon>
        <taxon>Clostridia</taxon>
        <taxon>Lachnospirales</taxon>
        <taxon>Lachnospiraceae</taxon>
        <taxon>Roseburia</taxon>
    </lineage>
</organism>
<dbReference type="RefSeq" id="WP_154429269.1">
    <property type="nucleotide sequence ID" value="NZ_VUNI01000005.1"/>
</dbReference>
<evidence type="ECO:0000256" key="5">
    <source>
        <dbReference type="SAM" id="SignalP"/>
    </source>
</evidence>